<keyword evidence="3" id="KW-1185">Reference proteome</keyword>
<feature type="compositionally biased region" description="Pro residues" evidence="1">
    <location>
        <begin position="441"/>
        <end position="450"/>
    </location>
</feature>
<evidence type="ECO:0000313" key="2">
    <source>
        <dbReference type="EMBL" id="MBE2999523.1"/>
    </source>
</evidence>
<organism evidence="2 3">
    <name type="scientific">Nocardiopsis coralli</name>
    <dbReference type="NCBI Taxonomy" id="2772213"/>
    <lineage>
        <taxon>Bacteria</taxon>
        <taxon>Bacillati</taxon>
        <taxon>Actinomycetota</taxon>
        <taxon>Actinomycetes</taxon>
        <taxon>Streptosporangiales</taxon>
        <taxon>Nocardiopsidaceae</taxon>
        <taxon>Nocardiopsis</taxon>
    </lineage>
</organism>
<feature type="compositionally biased region" description="Polar residues" evidence="1">
    <location>
        <begin position="169"/>
        <end position="181"/>
    </location>
</feature>
<accession>A0ABR9P6R3</accession>
<proteinExistence type="predicted"/>
<gene>
    <name evidence="2" type="ORF">IDM40_12520</name>
</gene>
<feature type="compositionally biased region" description="Pro residues" evidence="1">
    <location>
        <begin position="371"/>
        <end position="384"/>
    </location>
</feature>
<dbReference type="RefSeq" id="WP_193122144.1">
    <property type="nucleotide sequence ID" value="NZ_JADBGI010000009.1"/>
</dbReference>
<evidence type="ECO:0000313" key="3">
    <source>
        <dbReference type="Proteomes" id="UP000806528"/>
    </source>
</evidence>
<feature type="compositionally biased region" description="Low complexity" evidence="1">
    <location>
        <begin position="421"/>
        <end position="433"/>
    </location>
</feature>
<dbReference type="EMBL" id="JADBGI010000009">
    <property type="protein sequence ID" value="MBE2999523.1"/>
    <property type="molecule type" value="Genomic_DNA"/>
</dbReference>
<comment type="caution">
    <text evidence="2">The sequence shown here is derived from an EMBL/GenBank/DDBJ whole genome shotgun (WGS) entry which is preliminary data.</text>
</comment>
<reference evidence="2 3" key="1">
    <citation type="submission" date="2020-09" db="EMBL/GenBank/DDBJ databases">
        <title>Diversity and distribution of actinomycetes associated with coral in the coast of Hainan.</title>
        <authorList>
            <person name="Li F."/>
        </authorList>
    </citation>
    <scope>NUCLEOTIDE SEQUENCE [LARGE SCALE GENOMIC DNA]</scope>
    <source>
        <strain evidence="2 3">HNM0947</strain>
    </source>
</reference>
<feature type="compositionally biased region" description="Low complexity" evidence="1">
    <location>
        <begin position="457"/>
        <end position="466"/>
    </location>
</feature>
<name>A0ABR9P6R3_9ACTN</name>
<feature type="region of interest" description="Disordered" evidence="1">
    <location>
        <begin position="365"/>
        <end position="488"/>
    </location>
</feature>
<sequence>MSGIGFVPTMWVCDQLSAGLFPSFKAYLVALVIAKAADADGRWCFLRQQSMIERCSGFLSLSSIKRGLSELLEAGIVRALDPQPARDFFAEDLRLGRRRADNLPAVLELCIPAREYSPHALAQINRVRQDLGEEPLDETTRPPLTPARLEPRPSAPAPSVVPRPRDPESTPTPQNGTQQSDVPEPATAAHCEPHEGSQRTTDLSSNNLSSTGAGACVRGTSSTGRGPIDLIARIPNAALTNPHTDRQSLAGAVHDLAAAGLPTEQISALLGGADRLKRAFPGLMSRMSSLARAQRFLAGRLGRGVHGPLWPAPPTWPAAQWPPDTFTDEPGFSVDAQGRAARTCPDHPGVRNEPGGSCRVCSRPCRSAPGQDPPMSPPPVPAPRPGTWAADPDPKDPSSPSEAGPDLEAEPGLEAACPDPALAQQIQQSLQQAGKASTQPPTEPAPPPHPPQRRDLLQSLRQQLSQAGPEPRTPRGSTRTKGRAEAVP</sequence>
<protein>
    <recommendedName>
        <fullName evidence="4">Helix-turn-helix domain-containing protein</fullName>
    </recommendedName>
</protein>
<feature type="region of interest" description="Disordered" evidence="1">
    <location>
        <begin position="131"/>
        <end position="228"/>
    </location>
</feature>
<evidence type="ECO:0000256" key="1">
    <source>
        <dbReference type="SAM" id="MobiDB-lite"/>
    </source>
</evidence>
<evidence type="ECO:0008006" key="4">
    <source>
        <dbReference type="Google" id="ProtNLM"/>
    </source>
</evidence>
<feature type="region of interest" description="Disordered" evidence="1">
    <location>
        <begin position="339"/>
        <end position="358"/>
    </location>
</feature>
<dbReference type="Proteomes" id="UP000806528">
    <property type="component" value="Unassembled WGS sequence"/>
</dbReference>